<accession>A0A0E4H475</accession>
<dbReference type="Pfam" id="PF14690">
    <property type="entry name" value="Zn_ribbon_ISL3"/>
    <property type="match status" value="1"/>
</dbReference>
<organism evidence="4 5">
    <name type="scientific">Streptococcus varani</name>
    <dbReference type="NCBI Taxonomy" id="1608583"/>
    <lineage>
        <taxon>Bacteria</taxon>
        <taxon>Bacillati</taxon>
        <taxon>Bacillota</taxon>
        <taxon>Bacilli</taxon>
        <taxon>Lactobacillales</taxon>
        <taxon>Streptococcaceae</taxon>
        <taxon>Streptococcus</taxon>
    </lineage>
</organism>
<dbReference type="Pfam" id="PF13542">
    <property type="entry name" value="HTH_Tnp_ISL3"/>
    <property type="match status" value="1"/>
</dbReference>
<name>A0A0E4H475_9STRE</name>
<feature type="domain" description="Transposase IS204/IS1001/IS1096/IS1165 helix-turn-helix" evidence="2">
    <location>
        <begin position="116"/>
        <end position="164"/>
    </location>
</feature>
<dbReference type="AlphaFoldDB" id="A0A0E4H475"/>
<dbReference type="InterPro" id="IPR029261">
    <property type="entry name" value="Transposase_Znf"/>
</dbReference>
<dbReference type="InterPro" id="IPR032877">
    <property type="entry name" value="Transposase_HTH"/>
</dbReference>
<dbReference type="PANTHER" id="PTHR33498:SF1">
    <property type="entry name" value="TRANSPOSASE FOR INSERTION SEQUENCE ELEMENT IS1557"/>
    <property type="match status" value="1"/>
</dbReference>
<feature type="domain" description="Transposase IS204/IS1001/IS1096/IS1165 zinc-finger" evidence="3">
    <location>
        <begin position="65"/>
        <end position="109"/>
    </location>
</feature>
<feature type="domain" description="Transposase IS204/IS1001/IS1096/IS1165 DDE" evidence="1">
    <location>
        <begin position="438"/>
        <end position="666"/>
    </location>
</feature>
<proteinExistence type="predicted"/>
<evidence type="ECO:0000313" key="5">
    <source>
        <dbReference type="Proteomes" id="UP000198604"/>
    </source>
</evidence>
<dbReference type="NCBIfam" id="NF033550">
    <property type="entry name" value="transpos_ISL3"/>
    <property type="match status" value="2"/>
</dbReference>
<gene>
    <name evidence="4" type="ORF">BN1356_01058</name>
</gene>
<evidence type="ECO:0000259" key="1">
    <source>
        <dbReference type="Pfam" id="PF01610"/>
    </source>
</evidence>
<dbReference type="Proteomes" id="UP000198604">
    <property type="component" value="Unassembled WGS sequence"/>
</dbReference>
<feature type="domain" description="Transposase IS204/IS1001/IS1096/IS1165 DDE" evidence="1">
    <location>
        <begin position="181"/>
        <end position="424"/>
    </location>
</feature>
<protein>
    <submittedName>
        <fullName evidence="4">Transposase</fullName>
    </submittedName>
</protein>
<keyword evidence="5" id="KW-1185">Reference proteome</keyword>
<evidence type="ECO:0000259" key="3">
    <source>
        <dbReference type="Pfam" id="PF14690"/>
    </source>
</evidence>
<dbReference type="InterPro" id="IPR002560">
    <property type="entry name" value="Transposase_DDE"/>
</dbReference>
<dbReference type="InterPro" id="IPR047951">
    <property type="entry name" value="Transpos_ISL3"/>
</dbReference>
<sequence>MSVYKKSHMTYNEKRQNHHFRKTHMEQFDFITNLLGIKDPNITISDYVDAGTHKEVIAKLDYPAPKCHNCHGQMAKYDLQKESKIPYLECAGYKTLIRLRKRRFRCQDCGKIAVAETSLVKKNHQIPAIVNHKIAQKLIEKASMTDIAECLAVSTSTVIRKLKEFQFKTDLTWLPAHMSWDEYSFKKGKMSFIAQDFDSLTILAILDGRTQTTIRNHFLRYSRQVRNRVKVITMDMFSPYYDIAKKLFPNAKIVLDRFHIVQHMSRAMNHLRIQIMKQFDRKSHEYKALKSYWKLIQQDSRKLSDKRFYRPTFRMHLTNKEILKKLLSYSQELREHYELYQLLLFHFQKKQAEHFFDLIEELLPSVNPIFQTIFKTFLKDKDKIINALELPYSNAKLDATNNLIKVIKRNAFGFRNFDNFKLRILIALNIKMSFIAQDFDSLTILAILDGRTQTTIRNHFLRYSRQVRNRVKVITMDMFSPYYDIAKKLFPNAKIVLDRFHIVQHMSRAMNHLRIQIMKQFDRKSHEYKALKSYWKLIQQDSRKLSDKRFYRPTFRMHLTNKEILKKLLSYSQELREHYELYQLLLFHFQKKQAEHFFDLIEELLPSVNPIFQTIFKTFLKDKDKIINALELPYSNAKLDATNNLIKVIKRNAFGFRNFDNFKLRILIALNIKKKRTKLVLSRL</sequence>
<dbReference type="Pfam" id="PF01610">
    <property type="entry name" value="DDE_Tnp_ISL3"/>
    <property type="match status" value="2"/>
</dbReference>
<dbReference type="PANTHER" id="PTHR33498">
    <property type="entry name" value="TRANSPOSASE FOR INSERTION SEQUENCE ELEMENT IS1557"/>
    <property type="match status" value="1"/>
</dbReference>
<reference evidence="5" key="1">
    <citation type="submission" date="2015-03" db="EMBL/GenBank/DDBJ databases">
        <authorList>
            <person name="Urmite Genomes"/>
        </authorList>
    </citation>
    <scope>NUCLEOTIDE SEQUENCE [LARGE SCALE GENOMIC DNA]</scope>
    <source>
        <strain evidence="5">FF10</strain>
    </source>
</reference>
<evidence type="ECO:0000313" key="4">
    <source>
        <dbReference type="EMBL" id="CQR24701.1"/>
    </source>
</evidence>
<dbReference type="EMBL" id="CTEN01000002">
    <property type="protein sequence ID" value="CQR24701.1"/>
    <property type="molecule type" value="Genomic_DNA"/>
</dbReference>
<evidence type="ECO:0000259" key="2">
    <source>
        <dbReference type="Pfam" id="PF13542"/>
    </source>
</evidence>